<dbReference type="EMBL" id="JAXAVU010000018">
    <property type="protein sequence ID" value="MDX8149502.1"/>
    <property type="molecule type" value="Genomic_DNA"/>
</dbReference>
<evidence type="ECO:0000313" key="4">
    <source>
        <dbReference type="Proteomes" id="UP001285352"/>
    </source>
</evidence>
<protein>
    <submittedName>
        <fullName evidence="3">Integrase core domain-containing protein</fullName>
    </submittedName>
</protein>
<accession>A0ABU4VCG2</accession>
<dbReference type="InterPro" id="IPR001584">
    <property type="entry name" value="Integrase_cat-core"/>
</dbReference>
<dbReference type="SUPFAM" id="SSF53098">
    <property type="entry name" value="Ribonuclease H-like"/>
    <property type="match status" value="1"/>
</dbReference>
<keyword evidence="4" id="KW-1185">Reference proteome</keyword>
<sequence length="120" mass="13642">MTATTSTARRSTVFEAEELRVFKSAPQAPRMNAHCERIIGTIRREVLDHILITGEAHARQVLAYEIHHNKHRPHQARCQLPPEAQEQPAAVHGLKTRKLLRTRILADSSTSTDTPHDEQR</sequence>
<feature type="domain" description="Integrase catalytic" evidence="2">
    <location>
        <begin position="23"/>
        <end position="82"/>
    </location>
</feature>
<evidence type="ECO:0000256" key="1">
    <source>
        <dbReference type="SAM" id="MobiDB-lite"/>
    </source>
</evidence>
<name>A0ABU4VCG2_9PSEU</name>
<dbReference type="Pfam" id="PF13683">
    <property type="entry name" value="rve_3"/>
    <property type="match status" value="1"/>
</dbReference>
<gene>
    <name evidence="3" type="ORF">SK854_45780</name>
</gene>
<proteinExistence type="predicted"/>
<dbReference type="InterPro" id="IPR012337">
    <property type="entry name" value="RNaseH-like_sf"/>
</dbReference>
<feature type="region of interest" description="Disordered" evidence="1">
    <location>
        <begin position="101"/>
        <end position="120"/>
    </location>
</feature>
<reference evidence="3 4" key="1">
    <citation type="submission" date="2023-11" db="EMBL/GenBank/DDBJ databases">
        <title>Lentzea sokolovensis, sp. nov., Lentzea kristufkii, sp. nov., and Lentzea miocenensis, sp. nov., rare actinobacteria from Sokolov Coal Basin, Miocene lacustrine sediment, Czech Republic.</title>
        <authorList>
            <person name="Lara A."/>
            <person name="Kotroba L."/>
            <person name="Nouioui I."/>
            <person name="Neumann-Schaal M."/>
            <person name="Mast Y."/>
            <person name="Chronakova A."/>
        </authorList>
    </citation>
    <scope>NUCLEOTIDE SEQUENCE [LARGE SCALE GENOMIC DNA]</scope>
    <source>
        <strain evidence="3 4">BCCO 10_0061</strain>
    </source>
</reference>
<dbReference type="Proteomes" id="UP001285352">
    <property type="component" value="Unassembled WGS sequence"/>
</dbReference>
<evidence type="ECO:0000313" key="3">
    <source>
        <dbReference type="EMBL" id="MDX8149502.1"/>
    </source>
</evidence>
<comment type="caution">
    <text evidence="3">The sequence shown here is derived from an EMBL/GenBank/DDBJ whole genome shotgun (WGS) entry which is preliminary data.</text>
</comment>
<evidence type="ECO:0000259" key="2">
    <source>
        <dbReference type="Pfam" id="PF13683"/>
    </source>
</evidence>
<organism evidence="3 4">
    <name type="scientific">Lentzea sokolovensis</name>
    <dbReference type="NCBI Taxonomy" id="3095429"/>
    <lineage>
        <taxon>Bacteria</taxon>
        <taxon>Bacillati</taxon>
        <taxon>Actinomycetota</taxon>
        <taxon>Actinomycetes</taxon>
        <taxon>Pseudonocardiales</taxon>
        <taxon>Pseudonocardiaceae</taxon>
        <taxon>Lentzea</taxon>
    </lineage>
</organism>
<dbReference type="RefSeq" id="WP_319981484.1">
    <property type="nucleotide sequence ID" value="NZ_JAXAVU010000018.1"/>
</dbReference>